<name>A0A975G8C9_9BACT</name>
<evidence type="ECO:0000256" key="2">
    <source>
        <dbReference type="ARBA" id="ARBA00022884"/>
    </source>
</evidence>
<comment type="similarity">
    <text evidence="1">Belongs to the HSP15 family.</text>
</comment>
<keyword evidence="3" id="KW-0238">DNA-binding</keyword>
<proteinExistence type="inferred from homology"/>
<organism evidence="6 7">
    <name type="scientific">Luteolibacter ambystomatis</name>
    <dbReference type="NCBI Taxonomy" id="2824561"/>
    <lineage>
        <taxon>Bacteria</taxon>
        <taxon>Pseudomonadati</taxon>
        <taxon>Verrucomicrobiota</taxon>
        <taxon>Verrucomicrobiia</taxon>
        <taxon>Verrucomicrobiales</taxon>
        <taxon>Verrucomicrobiaceae</taxon>
        <taxon>Luteolibacter</taxon>
    </lineage>
</organism>
<gene>
    <name evidence="6" type="ORF">KBB96_19150</name>
</gene>
<dbReference type="GO" id="GO:0034605">
    <property type="term" value="P:cellular response to heat"/>
    <property type="evidence" value="ECO:0007669"/>
    <property type="project" value="InterPro"/>
</dbReference>
<accession>A0A975G8C9</accession>
<evidence type="ECO:0000256" key="4">
    <source>
        <dbReference type="PROSITE-ProRule" id="PRU00182"/>
    </source>
</evidence>
<dbReference type="PROSITE" id="PS50889">
    <property type="entry name" value="S4"/>
    <property type="match status" value="1"/>
</dbReference>
<dbReference type="GO" id="GO:0043023">
    <property type="term" value="F:ribosomal large subunit binding"/>
    <property type="evidence" value="ECO:0007669"/>
    <property type="project" value="InterPro"/>
</dbReference>
<dbReference type="InterPro" id="IPR002942">
    <property type="entry name" value="S4_RNA-bd"/>
</dbReference>
<dbReference type="Proteomes" id="UP000676169">
    <property type="component" value="Chromosome"/>
</dbReference>
<evidence type="ECO:0000313" key="6">
    <source>
        <dbReference type="EMBL" id="QUE50964.1"/>
    </source>
</evidence>
<keyword evidence="7" id="KW-1185">Reference proteome</keyword>
<dbReference type="GO" id="GO:0003677">
    <property type="term" value="F:DNA binding"/>
    <property type="evidence" value="ECO:0007669"/>
    <property type="project" value="UniProtKB-KW"/>
</dbReference>
<dbReference type="InterPro" id="IPR036986">
    <property type="entry name" value="S4_RNA-bd_sf"/>
</dbReference>
<feature type="domain" description="RNA-binding S4" evidence="5">
    <location>
        <begin position="5"/>
        <end position="70"/>
    </location>
</feature>
<evidence type="ECO:0000259" key="5">
    <source>
        <dbReference type="SMART" id="SM00363"/>
    </source>
</evidence>
<dbReference type="PIRSF" id="PIRSF016821">
    <property type="entry name" value="HSP15"/>
    <property type="match status" value="1"/>
</dbReference>
<dbReference type="SUPFAM" id="SSF55174">
    <property type="entry name" value="Alpha-L RNA-binding motif"/>
    <property type="match status" value="1"/>
</dbReference>
<keyword evidence="2 4" id="KW-0694">RNA-binding</keyword>
<dbReference type="CDD" id="cd00165">
    <property type="entry name" value="S4"/>
    <property type="match status" value="1"/>
</dbReference>
<dbReference type="Gene3D" id="3.10.290.10">
    <property type="entry name" value="RNA-binding S4 domain"/>
    <property type="match status" value="1"/>
</dbReference>
<evidence type="ECO:0000256" key="3">
    <source>
        <dbReference type="ARBA" id="ARBA00023125"/>
    </source>
</evidence>
<evidence type="ECO:0000256" key="1">
    <source>
        <dbReference type="ARBA" id="ARBA00008396"/>
    </source>
</evidence>
<protein>
    <submittedName>
        <fullName evidence="6">RNA-binding S4 domain-containing protein</fullName>
    </submittedName>
</protein>
<dbReference type="RefSeq" id="WP_211631103.1">
    <property type="nucleotide sequence ID" value="NZ_CP073100.1"/>
</dbReference>
<dbReference type="GO" id="GO:0003727">
    <property type="term" value="F:single-stranded RNA binding"/>
    <property type="evidence" value="ECO:0007669"/>
    <property type="project" value="InterPro"/>
</dbReference>
<dbReference type="AlphaFoldDB" id="A0A975G8C9"/>
<reference evidence="6" key="1">
    <citation type="submission" date="2021-04" db="EMBL/GenBank/DDBJ databases">
        <title>Luteolibacter sp. 32A isolated from the skin of an Anderson's salamander (Ambystoma andersonii).</title>
        <authorList>
            <person name="Spergser J."/>
            <person name="Busse H.-J."/>
        </authorList>
    </citation>
    <scope>NUCLEOTIDE SEQUENCE</scope>
    <source>
        <strain evidence="6">32A</strain>
    </source>
</reference>
<dbReference type="InterPro" id="IPR025708">
    <property type="entry name" value="HSP15"/>
</dbReference>
<dbReference type="KEGG" id="lamb:KBB96_19150"/>
<evidence type="ECO:0000313" key="7">
    <source>
        <dbReference type="Proteomes" id="UP000676169"/>
    </source>
</evidence>
<dbReference type="EMBL" id="CP073100">
    <property type="protein sequence ID" value="QUE50964.1"/>
    <property type="molecule type" value="Genomic_DNA"/>
</dbReference>
<dbReference type="Pfam" id="PF01479">
    <property type="entry name" value="S4"/>
    <property type="match status" value="1"/>
</dbReference>
<sequence>MSENVRADKWLWATRFFKTRSAAAKACEGGKIKRAGHPVKPATPLHPGDVLEVPFHDGPGIRTITVTGLIDQRVGAPQAQACYMESTPPEVIAANKEFLKEKHERRLEGGMLGRPTKKDRRDIQKFRGFFE</sequence>
<dbReference type="SMART" id="SM00363">
    <property type="entry name" value="S4"/>
    <property type="match status" value="1"/>
</dbReference>